<evidence type="ECO:0000313" key="2">
    <source>
        <dbReference type="Proteomes" id="UP001221686"/>
    </source>
</evidence>
<evidence type="ECO:0000313" key="1">
    <source>
        <dbReference type="EMBL" id="MDC0723426.1"/>
    </source>
</evidence>
<sequence length="369" mass="41556">MDLQTHTVELRADSPDEELYSFLLSAFSVPELISFLVLGPEGDSVYAGIPVGATPTDVVTAGIQSLKRRRLLDEVFFLRLRGRFPRRIAEVERLASLFGYRIGRNAETSSFGHKTQIIIKLRGRLGAFDQDALTSIVADLARRCEGSEIVVEFILSGSVVIVVSLDTEQAINLAANYANRKFGRLGGFDVLDITTRKSHRAAAFFLPVRCDPVFFDESDDIVKAVMEQAIKVALASAGGMTEASLMLGLQPKALLKATRTYGISVPEWNADTFRHSPEFFLSEVGLFEHLSMPHLRLRAHTIHLGHLERELYRWSMELKRLERWTWIQLAQHMGVSQKVLRHRIERYRLDVADIGEGSGDMGFERLRIE</sequence>
<dbReference type="EMBL" id="JAQNDL010000005">
    <property type="protein sequence ID" value="MDC0723426.1"/>
    <property type="molecule type" value="Genomic_DNA"/>
</dbReference>
<dbReference type="Proteomes" id="UP001221686">
    <property type="component" value="Unassembled WGS sequence"/>
</dbReference>
<proteinExistence type="predicted"/>
<name>A0ABT5EC43_9BACT</name>
<keyword evidence="2" id="KW-1185">Reference proteome</keyword>
<reference evidence="1 2" key="1">
    <citation type="submission" date="2022-11" db="EMBL/GenBank/DDBJ databases">
        <title>Minimal conservation of predation-associated metabolite biosynthetic gene clusters underscores biosynthetic potential of Myxococcota including descriptions for ten novel species: Archangium lansinium sp. nov., Myxococcus landrumus sp. nov., Nannocystis bai.</title>
        <authorList>
            <person name="Ahearne A."/>
            <person name="Stevens C."/>
            <person name="Dowd S."/>
        </authorList>
    </citation>
    <scope>NUCLEOTIDE SEQUENCE [LARGE SCALE GENOMIC DNA]</scope>
    <source>
        <strain evidence="1 2">BB15-2</strain>
    </source>
</reference>
<comment type="caution">
    <text evidence="1">The sequence shown here is derived from an EMBL/GenBank/DDBJ whole genome shotgun (WGS) entry which is preliminary data.</text>
</comment>
<protein>
    <submittedName>
        <fullName evidence="1">Uncharacterized protein</fullName>
    </submittedName>
</protein>
<accession>A0ABT5EC43</accession>
<organism evidence="1 2">
    <name type="scientific">Nannocystis bainbridge</name>
    <dbReference type="NCBI Taxonomy" id="2995303"/>
    <lineage>
        <taxon>Bacteria</taxon>
        <taxon>Pseudomonadati</taxon>
        <taxon>Myxococcota</taxon>
        <taxon>Polyangia</taxon>
        <taxon>Nannocystales</taxon>
        <taxon>Nannocystaceae</taxon>
        <taxon>Nannocystis</taxon>
    </lineage>
</organism>
<dbReference type="RefSeq" id="WP_272091967.1">
    <property type="nucleotide sequence ID" value="NZ_JAQNDL010000005.1"/>
</dbReference>
<gene>
    <name evidence="1" type="ORF">POL25_41480</name>
</gene>